<sequence>MRPSISTLLIGLAATECSAQLTSFPNPSTGRGVTAACAALERAIPGKVVFAKDNSTSYHEVQDDYWHAGLSEWAPPCIVLPTAAEEVAAAVKVLNQHPTVKFAVKSGGHDANPGHSSIKDGVLIALEQLTGTELDKENGVAHIKPGGNWSGVIKALDAEGYAVLSGRLGIVGIGGFITGGGMSFLSAQHGLTADTAVNFETVRADGSIQNINATSDPEVFRAMKGSTNQFGIVTKFTLKAYPIGQVWGGSRIYLPDVQREVLKATHDFISNPSDPKAAIIVNHNMVMGGVTIVQVFFFYDGTTPPSAAFNGLLEIPSVQDQTAVRSYAELLDFNSEGAAGFKHRSSWRSITLPLLPGDGGIDFMQNLVNNWQNISLPYFSQHAEAVQTIAIQPLPSLFGKHSQAAGGNAMGLTGSDGPRYIIELSSIWGSPQNGTDDQTIYGLATQVTKYAERSLATALRQPVNRGAERYNPFFLNDANFNQDVLKSYKDYNSFRWLQRRNDPAGLFLRRVGGFKY</sequence>
<dbReference type="InterPro" id="IPR016167">
    <property type="entry name" value="FAD-bd_PCMH_sub1"/>
</dbReference>
<dbReference type="InterPro" id="IPR036318">
    <property type="entry name" value="FAD-bd_PCMH-like_sf"/>
</dbReference>
<dbReference type="PANTHER" id="PTHR42973">
    <property type="entry name" value="BINDING OXIDOREDUCTASE, PUTATIVE (AFU_ORTHOLOGUE AFUA_1G17690)-RELATED"/>
    <property type="match status" value="1"/>
</dbReference>
<dbReference type="SUPFAM" id="SSF56176">
    <property type="entry name" value="FAD-binding/transporter-associated domain-like"/>
    <property type="match status" value="1"/>
</dbReference>
<gene>
    <name evidence="7 9" type="ORF">P152DRAFT_456997</name>
</gene>
<dbReference type="InterPro" id="IPR016166">
    <property type="entry name" value="FAD-bd_PCMH"/>
</dbReference>
<organism evidence="7">
    <name type="scientific">Eremomyces bilateralis CBS 781.70</name>
    <dbReference type="NCBI Taxonomy" id="1392243"/>
    <lineage>
        <taxon>Eukaryota</taxon>
        <taxon>Fungi</taxon>
        <taxon>Dikarya</taxon>
        <taxon>Ascomycota</taxon>
        <taxon>Pezizomycotina</taxon>
        <taxon>Dothideomycetes</taxon>
        <taxon>Dothideomycetes incertae sedis</taxon>
        <taxon>Eremomycetales</taxon>
        <taxon>Eremomycetaceae</taxon>
        <taxon>Eremomyces</taxon>
    </lineage>
</organism>
<feature type="chain" id="PRO_5044631853" evidence="5">
    <location>
        <begin position="20"/>
        <end position="516"/>
    </location>
</feature>
<keyword evidence="3" id="KW-0274">FAD</keyword>
<dbReference type="EMBL" id="ML975154">
    <property type="protein sequence ID" value="KAF1813617.1"/>
    <property type="molecule type" value="Genomic_DNA"/>
</dbReference>
<evidence type="ECO:0000313" key="9">
    <source>
        <dbReference type="RefSeq" id="XP_033535248.1"/>
    </source>
</evidence>
<dbReference type="GeneID" id="54419710"/>
<dbReference type="GO" id="GO:0071949">
    <property type="term" value="F:FAD binding"/>
    <property type="evidence" value="ECO:0007669"/>
    <property type="project" value="InterPro"/>
</dbReference>
<protein>
    <submittedName>
        <fullName evidence="7 9">FAD-binding domain-containing protein</fullName>
    </submittedName>
</protein>
<feature type="domain" description="FAD-binding PCMH-type" evidence="6">
    <location>
        <begin position="71"/>
        <end position="243"/>
    </location>
</feature>
<keyword evidence="5" id="KW-0732">Signal</keyword>
<dbReference type="OrthoDB" id="2151789at2759"/>
<name>A0A6G1G6C0_9PEZI</name>
<keyword evidence="8" id="KW-1185">Reference proteome</keyword>
<dbReference type="AlphaFoldDB" id="A0A6G1G6C0"/>
<dbReference type="RefSeq" id="XP_033535248.1">
    <property type="nucleotide sequence ID" value="XM_033679140.1"/>
</dbReference>
<dbReference type="Pfam" id="PF01565">
    <property type="entry name" value="FAD_binding_4"/>
    <property type="match status" value="1"/>
</dbReference>
<dbReference type="PANTHER" id="PTHR42973:SF13">
    <property type="entry name" value="FAD-BINDING PCMH-TYPE DOMAIN-CONTAINING PROTEIN"/>
    <property type="match status" value="1"/>
</dbReference>
<evidence type="ECO:0000256" key="1">
    <source>
        <dbReference type="ARBA" id="ARBA00005466"/>
    </source>
</evidence>
<evidence type="ECO:0000313" key="8">
    <source>
        <dbReference type="Proteomes" id="UP000504638"/>
    </source>
</evidence>
<dbReference type="Gene3D" id="3.30.465.10">
    <property type="match status" value="1"/>
</dbReference>
<keyword evidence="4" id="KW-0560">Oxidoreductase</keyword>
<dbReference type="InterPro" id="IPR050416">
    <property type="entry name" value="FAD-linked_Oxidoreductase"/>
</dbReference>
<dbReference type="Gene3D" id="3.30.43.10">
    <property type="entry name" value="Uridine Diphospho-n-acetylenolpyruvylglucosamine Reductase, domain 2"/>
    <property type="match status" value="1"/>
</dbReference>
<comment type="similarity">
    <text evidence="1">Belongs to the oxygen-dependent FAD-linked oxidoreductase family.</text>
</comment>
<dbReference type="Proteomes" id="UP000504638">
    <property type="component" value="Unplaced"/>
</dbReference>
<dbReference type="InterPro" id="IPR006094">
    <property type="entry name" value="Oxid_FAD_bind_N"/>
</dbReference>
<dbReference type="InterPro" id="IPR016169">
    <property type="entry name" value="FAD-bd_PCMH_sub2"/>
</dbReference>
<accession>A0A6G1G6C0</accession>
<reference evidence="7 9" key="1">
    <citation type="submission" date="2020-01" db="EMBL/GenBank/DDBJ databases">
        <authorList>
            <consortium name="DOE Joint Genome Institute"/>
            <person name="Haridas S."/>
            <person name="Albert R."/>
            <person name="Binder M."/>
            <person name="Bloem J."/>
            <person name="Labutti K."/>
            <person name="Salamov A."/>
            <person name="Andreopoulos B."/>
            <person name="Baker S.E."/>
            <person name="Barry K."/>
            <person name="Bills G."/>
            <person name="Bluhm B.H."/>
            <person name="Cannon C."/>
            <person name="Castanera R."/>
            <person name="Culley D.E."/>
            <person name="Daum C."/>
            <person name="Ezra D."/>
            <person name="Gonzalez J.B."/>
            <person name="Henrissat B."/>
            <person name="Kuo A."/>
            <person name="Liang C."/>
            <person name="Lipzen A."/>
            <person name="Lutzoni F."/>
            <person name="Magnuson J."/>
            <person name="Mondo S."/>
            <person name="Nolan M."/>
            <person name="Ohm R."/>
            <person name="Pangilinan J."/>
            <person name="Park H.-J."/>
            <person name="Ramirez L."/>
            <person name="Alfaro M."/>
            <person name="Sun H."/>
            <person name="Tritt A."/>
            <person name="Yoshinaga Y."/>
            <person name="Zwiers L.-H."/>
            <person name="Turgeon B.G."/>
            <person name="Goodwin S.B."/>
            <person name="Spatafora J.W."/>
            <person name="Crous P.W."/>
            <person name="Grigoriev I.V."/>
        </authorList>
    </citation>
    <scope>NUCLEOTIDE SEQUENCE</scope>
    <source>
        <strain evidence="7 9">CBS 781.70</strain>
    </source>
</reference>
<evidence type="ECO:0000313" key="7">
    <source>
        <dbReference type="EMBL" id="KAF1813617.1"/>
    </source>
</evidence>
<evidence type="ECO:0000256" key="4">
    <source>
        <dbReference type="ARBA" id="ARBA00023002"/>
    </source>
</evidence>
<keyword evidence="2" id="KW-0285">Flavoprotein</keyword>
<evidence type="ECO:0000256" key="3">
    <source>
        <dbReference type="ARBA" id="ARBA00022827"/>
    </source>
</evidence>
<evidence type="ECO:0000256" key="5">
    <source>
        <dbReference type="SAM" id="SignalP"/>
    </source>
</evidence>
<reference evidence="9" key="2">
    <citation type="submission" date="2020-04" db="EMBL/GenBank/DDBJ databases">
        <authorList>
            <consortium name="NCBI Genome Project"/>
        </authorList>
    </citation>
    <scope>NUCLEOTIDE SEQUENCE</scope>
    <source>
        <strain evidence="9">CBS 781.70</strain>
    </source>
</reference>
<feature type="signal peptide" evidence="5">
    <location>
        <begin position="1"/>
        <end position="19"/>
    </location>
</feature>
<evidence type="ECO:0000259" key="6">
    <source>
        <dbReference type="PROSITE" id="PS51387"/>
    </source>
</evidence>
<reference evidence="9" key="3">
    <citation type="submission" date="2025-04" db="UniProtKB">
        <authorList>
            <consortium name="RefSeq"/>
        </authorList>
    </citation>
    <scope>IDENTIFICATION</scope>
    <source>
        <strain evidence="9">CBS 781.70</strain>
    </source>
</reference>
<evidence type="ECO:0000256" key="2">
    <source>
        <dbReference type="ARBA" id="ARBA00022630"/>
    </source>
</evidence>
<dbReference type="GO" id="GO:0016491">
    <property type="term" value="F:oxidoreductase activity"/>
    <property type="evidence" value="ECO:0007669"/>
    <property type="project" value="UniProtKB-KW"/>
</dbReference>
<dbReference type="PROSITE" id="PS51387">
    <property type="entry name" value="FAD_PCMH"/>
    <property type="match status" value="1"/>
</dbReference>
<dbReference type="Gene3D" id="3.40.462.20">
    <property type="match status" value="1"/>
</dbReference>
<proteinExistence type="inferred from homology"/>